<dbReference type="RefSeq" id="WP_128324775.1">
    <property type="nucleotide sequence ID" value="NZ_QJRG01000047.1"/>
</dbReference>
<feature type="transmembrane region" description="Helical" evidence="6">
    <location>
        <begin position="366"/>
        <end position="386"/>
    </location>
</feature>
<evidence type="ECO:0000256" key="1">
    <source>
        <dbReference type="ARBA" id="ARBA00004651"/>
    </source>
</evidence>
<name>A0A443ZPX8_9PSED</name>
<comment type="caution">
    <text evidence="7">The sequence shown here is derived from an EMBL/GenBank/DDBJ whole genome shotgun (WGS) entry which is preliminary data.</text>
</comment>
<dbReference type="AlphaFoldDB" id="A0A443ZPX8"/>
<feature type="transmembrane region" description="Helical" evidence="6">
    <location>
        <begin position="172"/>
        <end position="194"/>
    </location>
</feature>
<evidence type="ECO:0000313" key="8">
    <source>
        <dbReference type="Proteomes" id="UP000288983"/>
    </source>
</evidence>
<evidence type="ECO:0000256" key="2">
    <source>
        <dbReference type="ARBA" id="ARBA00022475"/>
    </source>
</evidence>
<dbReference type="PANTHER" id="PTHR42770">
    <property type="entry name" value="AMINO ACID TRANSPORTER-RELATED"/>
    <property type="match status" value="1"/>
</dbReference>
<dbReference type="Proteomes" id="UP000288983">
    <property type="component" value="Unassembled WGS sequence"/>
</dbReference>
<evidence type="ECO:0000256" key="4">
    <source>
        <dbReference type="ARBA" id="ARBA00022989"/>
    </source>
</evidence>
<dbReference type="GO" id="GO:0005886">
    <property type="term" value="C:plasma membrane"/>
    <property type="evidence" value="ECO:0007669"/>
    <property type="project" value="UniProtKB-SubCell"/>
</dbReference>
<organism evidence="7 8">
    <name type="scientific">Pseudomonas alkylphenolica</name>
    <dbReference type="NCBI Taxonomy" id="237609"/>
    <lineage>
        <taxon>Bacteria</taxon>
        <taxon>Pseudomonadati</taxon>
        <taxon>Pseudomonadota</taxon>
        <taxon>Gammaproteobacteria</taxon>
        <taxon>Pseudomonadales</taxon>
        <taxon>Pseudomonadaceae</taxon>
        <taxon>Pseudomonas</taxon>
    </lineage>
</organism>
<proteinExistence type="predicted"/>
<feature type="transmembrane region" description="Helical" evidence="6">
    <location>
        <begin position="392"/>
        <end position="412"/>
    </location>
</feature>
<keyword evidence="4 6" id="KW-1133">Transmembrane helix</keyword>
<dbReference type="PIRSF" id="PIRSF006060">
    <property type="entry name" value="AA_transporter"/>
    <property type="match status" value="1"/>
</dbReference>
<keyword evidence="3 6" id="KW-0812">Transmembrane</keyword>
<dbReference type="InterPro" id="IPR050367">
    <property type="entry name" value="APC_superfamily"/>
</dbReference>
<keyword evidence="5 6" id="KW-0472">Membrane</keyword>
<feature type="transmembrane region" description="Helical" evidence="6">
    <location>
        <begin position="462"/>
        <end position="480"/>
    </location>
</feature>
<feature type="transmembrane region" description="Helical" evidence="6">
    <location>
        <begin position="224"/>
        <end position="246"/>
    </location>
</feature>
<feature type="transmembrane region" description="Helical" evidence="6">
    <location>
        <begin position="36"/>
        <end position="55"/>
    </location>
</feature>
<evidence type="ECO:0000313" key="7">
    <source>
        <dbReference type="EMBL" id="RWU21169.1"/>
    </source>
</evidence>
<reference evidence="7 8" key="1">
    <citation type="submission" date="2018-06" db="EMBL/GenBank/DDBJ databases">
        <title>Bacteria isolated from soil of Wuhan.</title>
        <authorList>
            <person name="Wei X."/>
            <person name="Chunhua H."/>
        </authorList>
    </citation>
    <scope>NUCLEOTIDE SEQUENCE [LARGE SCALE GENOMIC DNA]</scope>
    <source>
        <strain evidence="8">xwS2</strain>
    </source>
</reference>
<comment type="subcellular location">
    <subcellularLocation>
        <location evidence="1">Cell membrane</location>
        <topology evidence="1">Multi-pass membrane protein</topology>
    </subcellularLocation>
</comment>
<dbReference type="Gene3D" id="1.20.1740.10">
    <property type="entry name" value="Amino acid/polyamine transporter I"/>
    <property type="match status" value="1"/>
</dbReference>
<feature type="transmembrane region" description="Helical" evidence="6">
    <location>
        <begin position="267"/>
        <end position="294"/>
    </location>
</feature>
<feature type="transmembrane region" description="Helical" evidence="6">
    <location>
        <begin position="433"/>
        <end position="456"/>
    </location>
</feature>
<protein>
    <submittedName>
        <fullName evidence="7">Amino acid ABC transporter permease</fullName>
    </submittedName>
</protein>
<dbReference type="EMBL" id="QJRG01000047">
    <property type="protein sequence ID" value="RWU21169.1"/>
    <property type="molecule type" value="Genomic_DNA"/>
</dbReference>
<gene>
    <name evidence="7" type="ORF">DM813_18395</name>
</gene>
<dbReference type="OrthoDB" id="9762947at2"/>
<evidence type="ECO:0000256" key="3">
    <source>
        <dbReference type="ARBA" id="ARBA00022692"/>
    </source>
</evidence>
<sequence>MNKTTTLNTSSSGSGGVSYQSVTSGYFEQRTLQRHAGFFTLLVLGVGAVIAGQYSGWNLGLAQGFGSMLLATVIIAVMYLLLCSSIGEMSAALPHTGGAYSFARTTLGPWGGFSTGLAENIEFILAPAGNMFFMGAYLSAIFDTGPQWQPLWWLVGYACMLLLSVRGLGVSMRVVVCITLAAIGVLLFFFITAIPHVDFAGNALNLAAGADGAPVEVTDGSGPWLPFGLTGVMLALPFGVYMFLAIEQLPLTAEECHDPSRHVPRALVAGILILAALAMGVLFFSASIGGGSFAMSTSGEPLLDGFREIFGHTASKVLAAVAVLGLAASFLAGSFAAGRNIYSLSRAGYLPTALSVTHPKHKTPNLALLAGSMLALTILLVFWFSFGRENNALMGGIMVSMIVFAGMISYILQCIAFIRLRRLHPDLPRPYRSPYGVFGALLVIGISAITLIYQFLDPLYKWAALGAAAWYLIGMAYFAFYRRHRLVLSPEEAFAVSGGRDGHPR</sequence>
<keyword evidence="2" id="KW-1003">Cell membrane</keyword>
<feature type="transmembrane region" description="Helical" evidence="6">
    <location>
        <begin position="61"/>
        <end position="82"/>
    </location>
</feature>
<dbReference type="GO" id="GO:0022857">
    <property type="term" value="F:transmembrane transporter activity"/>
    <property type="evidence" value="ECO:0007669"/>
    <property type="project" value="InterPro"/>
</dbReference>
<accession>A0A443ZPX8</accession>
<feature type="transmembrane region" description="Helical" evidence="6">
    <location>
        <begin position="123"/>
        <end position="142"/>
    </location>
</feature>
<feature type="transmembrane region" description="Helical" evidence="6">
    <location>
        <begin position="314"/>
        <end position="337"/>
    </location>
</feature>
<feature type="transmembrane region" description="Helical" evidence="6">
    <location>
        <begin position="148"/>
        <end position="165"/>
    </location>
</feature>
<dbReference type="PANTHER" id="PTHR42770:SF7">
    <property type="entry name" value="MEMBRANE PROTEIN"/>
    <property type="match status" value="1"/>
</dbReference>
<dbReference type="InterPro" id="IPR002293">
    <property type="entry name" value="AA/rel_permease1"/>
</dbReference>
<evidence type="ECO:0000256" key="5">
    <source>
        <dbReference type="ARBA" id="ARBA00023136"/>
    </source>
</evidence>
<evidence type="ECO:0000256" key="6">
    <source>
        <dbReference type="SAM" id="Phobius"/>
    </source>
</evidence>
<dbReference type="Pfam" id="PF13520">
    <property type="entry name" value="AA_permease_2"/>
    <property type="match status" value="1"/>
</dbReference>